<comment type="function">
    <text evidence="7 8">Plays a role in the regulation of phosphate uptake.</text>
</comment>
<keyword evidence="11" id="KW-1185">Reference proteome</keyword>
<comment type="similarity">
    <text evidence="2 8">Belongs to the PhoU family.</text>
</comment>
<dbReference type="EMBL" id="ALYF01000003">
    <property type="protein sequence ID" value="EJW20861.1"/>
    <property type="molecule type" value="Genomic_DNA"/>
</dbReference>
<dbReference type="Proteomes" id="UP000004836">
    <property type="component" value="Unassembled WGS sequence"/>
</dbReference>
<evidence type="ECO:0000313" key="10">
    <source>
        <dbReference type="EMBL" id="EJW20861.1"/>
    </source>
</evidence>
<protein>
    <recommendedName>
        <fullName evidence="8">Phosphate-specific transport system accessory protein PhoU</fullName>
    </recommendedName>
</protein>
<comment type="subcellular location">
    <subcellularLocation>
        <location evidence="1 8">Cytoplasm</location>
    </subcellularLocation>
</comment>
<organism evidence="10 11">
    <name type="scientific">alpha proteobacterium IMCC14465</name>
    <dbReference type="NCBI Taxonomy" id="1220535"/>
    <lineage>
        <taxon>Bacteria</taxon>
        <taxon>Pseudomonadati</taxon>
        <taxon>Pseudomonadota</taxon>
        <taxon>Alphaproteobacteria</taxon>
        <taxon>PS1 clade</taxon>
    </lineage>
</organism>
<dbReference type="NCBIfam" id="TIGR02135">
    <property type="entry name" value="phoU_full"/>
    <property type="match status" value="1"/>
</dbReference>
<dbReference type="PIRSF" id="PIRSF003107">
    <property type="entry name" value="PhoU"/>
    <property type="match status" value="1"/>
</dbReference>
<evidence type="ECO:0000256" key="1">
    <source>
        <dbReference type="ARBA" id="ARBA00004496"/>
    </source>
</evidence>
<dbReference type="GO" id="GO:0030643">
    <property type="term" value="P:intracellular phosphate ion homeostasis"/>
    <property type="evidence" value="ECO:0007669"/>
    <property type="project" value="InterPro"/>
</dbReference>
<dbReference type="InterPro" id="IPR038078">
    <property type="entry name" value="PhoU-like_sf"/>
</dbReference>
<keyword evidence="6 8" id="KW-0592">Phosphate transport</keyword>
<reference evidence="10 11" key="1">
    <citation type="journal article" date="2012" name="J. Bacteriol.">
        <title>Genome Sequence of Strain IMCC14465, Isolated from the East Sea, Belonging to the PS1 Clade of Alphaproteobacteria.</title>
        <authorList>
            <person name="Yang S.J."/>
            <person name="Kang I."/>
            <person name="Cho J.C."/>
        </authorList>
    </citation>
    <scope>NUCLEOTIDE SEQUENCE [LARGE SCALE GENOMIC DNA]</scope>
    <source>
        <strain evidence="10 11">IMCC14465</strain>
    </source>
</reference>
<evidence type="ECO:0000313" key="11">
    <source>
        <dbReference type="Proteomes" id="UP000004836"/>
    </source>
</evidence>
<keyword evidence="4 8" id="KW-0813">Transport</keyword>
<dbReference type="OrthoDB" id="9814256at2"/>
<evidence type="ECO:0000256" key="5">
    <source>
        <dbReference type="ARBA" id="ARBA00022490"/>
    </source>
</evidence>
<dbReference type="GO" id="GO:0045936">
    <property type="term" value="P:negative regulation of phosphate metabolic process"/>
    <property type="evidence" value="ECO:0007669"/>
    <property type="project" value="InterPro"/>
</dbReference>
<dbReference type="GO" id="GO:0006817">
    <property type="term" value="P:phosphate ion transport"/>
    <property type="evidence" value="ECO:0007669"/>
    <property type="project" value="UniProtKB-KW"/>
</dbReference>
<feature type="domain" description="PhoU" evidence="9">
    <location>
        <begin position="126"/>
        <end position="211"/>
    </location>
</feature>
<dbReference type="PATRIC" id="fig|1220535.3.peg.654"/>
<dbReference type="InterPro" id="IPR028366">
    <property type="entry name" value="PhoU"/>
</dbReference>
<dbReference type="eggNOG" id="COG0704">
    <property type="taxonomic scope" value="Bacteria"/>
</dbReference>
<comment type="caution">
    <text evidence="10">The sequence shown here is derived from an EMBL/GenBank/DDBJ whole genome shotgun (WGS) entry which is preliminary data.</text>
</comment>
<dbReference type="AlphaFoldDB" id="J9DG42"/>
<dbReference type="Gene3D" id="1.20.58.220">
    <property type="entry name" value="Phosphate transport system protein phou homolog 2, domain 2"/>
    <property type="match status" value="1"/>
</dbReference>
<dbReference type="GO" id="GO:0005737">
    <property type="term" value="C:cytoplasm"/>
    <property type="evidence" value="ECO:0007669"/>
    <property type="project" value="UniProtKB-SubCell"/>
</dbReference>
<evidence type="ECO:0000259" key="9">
    <source>
        <dbReference type="Pfam" id="PF01895"/>
    </source>
</evidence>
<evidence type="ECO:0000256" key="7">
    <source>
        <dbReference type="ARBA" id="ARBA00056181"/>
    </source>
</evidence>
<dbReference type="SUPFAM" id="SSF109755">
    <property type="entry name" value="PhoU-like"/>
    <property type="match status" value="1"/>
</dbReference>
<accession>J9DG42</accession>
<gene>
    <name evidence="10" type="ORF">IMCC14465_06570</name>
</gene>
<dbReference type="PANTHER" id="PTHR42930:SF3">
    <property type="entry name" value="PHOSPHATE-SPECIFIC TRANSPORT SYSTEM ACCESSORY PROTEIN PHOU"/>
    <property type="match status" value="1"/>
</dbReference>
<dbReference type="FunFam" id="1.20.58.220:FF:000004">
    <property type="entry name" value="Phosphate-specific transport system accessory protein PhoU"/>
    <property type="match status" value="1"/>
</dbReference>
<proteinExistence type="inferred from homology"/>
<keyword evidence="5 8" id="KW-0963">Cytoplasm</keyword>
<dbReference type="STRING" id="1220535.IMCC14465_06570"/>
<dbReference type="PANTHER" id="PTHR42930">
    <property type="entry name" value="PHOSPHATE-SPECIFIC TRANSPORT SYSTEM ACCESSORY PROTEIN PHOU"/>
    <property type="match status" value="1"/>
</dbReference>
<feature type="domain" description="PhoU" evidence="9">
    <location>
        <begin position="23"/>
        <end position="109"/>
    </location>
</feature>
<sequence length="238" mass="26742">MVEKKHIVTAFDDDLATLNDMMARMGALAETQLFASTEALIARNPSGLDDIIKRDKELDNLEALLNDKVIEIIALRAPRAEDLRRVIVALKVASTLERIGDLAKNIAKRNKVILDTTVKTQMLPSIRTMTSMVLKMLNKILDAYVEVDPVTALDVMEADIEVDKLNTVVFQSLIEEMSYNQEQLKIGPHLLFVAKNIERVGDHITGIAEQIYFLHHGEMPDQNRPKADRSSSIALRVR</sequence>
<dbReference type="Pfam" id="PF01895">
    <property type="entry name" value="PhoU"/>
    <property type="match status" value="2"/>
</dbReference>
<evidence type="ECO:0000256" key="3">
    <source>
        <dbReference type="ARBA" id="ARBA00011738"/>
    </source>
</evidence>
<evidence type="ECO:0000256" key="4">
    <source>
        <dbReference type="ARBA" id="ARBA00022448"/>
    </source>
</evidence>
<evidence type="ECO:0000256" key="8">
    <source>
        <dbReference type="PIRNR" id="PIRNR003107"/>
    </source>
</evidence>
<evidence type="ECO:0000256" key="6">
    <source>
        <dbReference type="ARBA" id="ARBA00022592"/>
    </source>
</evidence>
<evidence type="ECO:0000256" key="2">
    <source>
        <dbReference type="ARBA" id="ARBA00008107"/>
    </source>
</evidence>
<dbReference type="InterPro" id="IPR026022">
    <property type="entry name" value="PhoU_dom"/>
</dbReference>
<comment type="subunit">
    <text evidence="3 8">Homodimer.</text>
</comment>
<name>J9DG42_9PROT</name>